<protein>
    <recommendedName>
        <fullName evidence="3">Transcription factor domain-containing protein</fullName>
    </recommendedName>
</protein>
<evidence type="ECO:0008006" key="3">
    <source>
        <dbReference type="Google" id="ProtNLM"/>
    </source>
</evidence>
<accession>A0A6A6FNZ9</accession>
<sequence>MARLKKRTTIASVEHALQQLAATLTGPSAHYGCMEGAQTSEQAFANFSHQPAEIASVPAVLPATLGALSTSCIAAAASIQTIEYMTQVFWPQFHMHGDDHQAPMLHAYCEKSLFYHYLNYVSASEVITLVRDNVPKTTSQEWAIILVIALASMDYQQCLIQPQVEELMFVSYLPTADWLNVFGRFRPHASHFAGMHALAFDDVPGGLPRKMLDALQQLAALDILFSRSDFARVDKKTIFQMKMLRNIVEYDMICLRSWKELTDVGRDSSYCAVYEIVRIVSLLCCQAVILGLPPHSGWHLKLLEELRDHIELSRYFEWSTEQGLDLLVWAMSIAGIGALRSKAEAFWANMFEQTTRLRGLQGPTSVRDVVKQYLWQDATCGKGLDALCGRQLG</sequence>
<reference evidence="1" key="1">
    <citation type="journal article" date="2020" name="Stud. Mycol.">
        <title>101 Dothideomycetes genomes: a test case for predicting lifestyles and emergence of pathogens.</title>
        <authorList>
            <person name="Haridas S."/>
            <person name="Albert R."/>
            <person name="Binder M."/>
            <person name="Bloem J."/>
            <person name="Labutti K."/>
            <person name="Salamov A."/>
            <person name="Andreopoulos B."/>
            <person name="Baker S."/>
            <person name="Barry K."/>
            <person name="Bills G."/>
            <person name="Bluhm B."/>
            <person name="Cannon C."/>
            <person name="Castanera R."/>
            <person name="Culley D."/>
            <person name="Daum C."/>
            <person name="Ezra D."/>
            <person name="Gonzalez J."/>
            <person name="Henrissat B."/>
            <person name="Kuo A."/>
            <person name="Liang C."/>
            <person name="Lipzen A."/>
            <person name="Lutzoni F."/>
            <person name="Magnuson J."/>
            <person name="Mondo S."/>
            <person name="Nolan M."/>
            <person name="Ohm R."/>
            <person name="Pangilinan J."/>
            <person name="Park H.-J."/>
            <person name="Ramirez L."/>
            <person name="Alfaro M."/>
            <person name="Sun H."/>
            <person name="Tritt A."/>
            <person name="Yoshinaga Y."/>
            <person name="Zwiers L.-H."/>
            <person name="Turgeon B."/>
            <person name="Goodwin S."/>
            <person name="Spatafora J."/>
            <person name="Crous P."/>
            <person name="Grigoriev I."/>
        </authorList>
    </citation>
    <scope>NUCLEOTIDE SEQUENCE</scope>
    <source>
        <strain evidence="1">SCOH1-5</strain>
    </source>
</reference>
<name>A0A6A6FNZ9_9PEZI</name>
<evidence type="ECO:0000313" key="1">
    <source>
        <dbReference type="EMBL" id="KAF2215143.1"/>
    </source>
</evidence>
<organism evidence="1 2">
    <name type="scientific">Cercospora zeae-maydis SCOH1-5</name>
    <dbReference type="NCBI Taxonomy" id="717836"/>
    <lineage>
        <taxon>Eukaryota</taxon>
        <taxon>Fungi</taxon>
        <taxon>Dikarya</taxon>
        <taxon>Ascomycota</taxon>
        <taxon>Pezizomycotina</taxon>
        <taxon>Dothideomycetes</taxon>
        <taxon>Dothideomycetidae</taxon>
        <taxon>Mycosphaerellales</taxon>
        <taxon>Mycosphaerellaceae</taxon>
        <taxon>Cercospora</taxon>
    </lineage>
</organism>
<dbReference type="AlphaFoldDB" id="A0A6A6FNZ9"/>
<evidence type="ECO:0000313" key="2">
    <source>
        <dbReference type="Proteomes" id="UP000799539"/>
    </source>
</evidence>
<keyword evidence="2" id="KW-1185">Reference proteome</keyword>
<dbReference type="Proteomes" id="UP000799539">
    <property type="component" value="Unassembled WGS sequence"/>
</dbReference>
<proteinExistence type="predicted"/>
<dbReference type="EMBL" id="ML992666">
    <property type="protein sequence ID" value="KAF2215143.1"/>
    <property type="molecule type" value="Genomic_DNA"/>
</dbReference>
<dbReference type="OrthoDB" id="3469466at2759"/>
<gene>
    <name evidence="1" type="ORF">CERZMDRAFT_94562</name>
</gene>